<evidence type="ECO:0000313" key="2">
    <source>
        <dbReference type="EMBL" id="GGK94759.1"/>
    </source>
</evidence>
<evidence type="ECO:0000313" key="3">
    <source>
        <dbReference type="Proteomes" id="UP000604341"/>
    </source>
</evidence>
<dbReference type="Proteomes" id="UP000604341">
    <property type="component" value="Unassembled WGS sequence"/>
</dbReference>
<feature type="compositionally biased region" description="Polar residues" evidence="1">
    <location>
        <begin position="57"/>
        <end position="68"/>
    </location>
</feature>
<name>A0ABQ2FHE8_9DEIO</name>
<sequence length="103" mass="11148">MHQAGGTDHPATHTGSAACRPRLFWHQPERHGDASAPNRGTGRRGNLDRADIGATGPDSQSTPAQQRLNWNQFWPCTLTDSASAQEVSPEFTPGDLRHSHDGP</sequence>
<protein>
    <submittedName>
        <fullName evidence="2">Uncharacterized protein</fullName>
    </submittedName>
</protein>
<proteinExistence type="predicted"/>
<comment type="caution">
    <text evidence="2">The sequence shown here is derived from an EMBL/GenBank/DDBJ whole genome shotgun (WGS) entry which is preliminary data.</text>
</comment>
<reference evidence="3" key="1">
    <citation type="journal article" date="2019" name="Int. J. Syst. Evol. Microbiol.">
        <title>The Global Catalogue of Microorganisms (GCM) 10K type strain sequencing project: providing services to taxonomists for standard genome sequencing and annotation.</title>
        <authorList>
            <consortium name="The Broad Institute Genomics Platform"/>
            <consortium name="The Broad Institute Genome Sequencing Center for Infectious Disease"/>
            <person name="Wu L."/>
            <person name="Ma J."/>
        </authorList>
    </citation>
    <scope>NUCLEOTIDE SEQUENCE [LARGE SCALE GENOMIC DNA]</scope>
    <source>
        <strain evidence="3">JCM 19173</strain>
    </source>
</reference>
<keyword evidence="3" id="KW-1185">Reference proteome</keyword>
<organism evidence="2 3">
    <name type="scientific">Deinococcus radiotolerans</name>
    <dbReference type="NCBI Taxonomy" id="1309407"/>
    <lineage>
        <taxon>Bacteria</taxon>
        <taxon>Thermotogati</taxon>
        <taxon>Deinococcota</taxon>
        <taxon>Deinococci</taxon>
        <taxon>Deinococcales</taxon>
        <taxon>Deinococcaceae</taxon>
        <taxon>Deinococcus</taxon>
    </lineage>
</organism>
<dbReference type="EMBL" id="BMPE01000001">
    <property type="protein sequence ID" value="GGK94759.1"/>
    <property type="molecule type" value="Genomic_DNA"/>
</dbReference>
<evidence type="ECO:0000256" key="1">
    <source>
        <dbReference type="SAM" id="MobiDB-lite"/>
    </source>
</evidence>
<gene>
    <name evidence="2" type="ORF">GCM10010844_11600</name>
</gene>
<feature type="region of interest" description="Disordered" evidence="1">
    <location>
        <begin position="81"/>
        <end position="103"/>
    </location>
</feature>
<accession>A0ABQ2FHE8</accession>
<feature type="region of interest" description="Disordered" evidence="1">
    <location>
        <begin position="1"/>
        <end position="68"/>
    </location>
</feature>